<protein>
    <submittedName>
        <fullName evidence="12">Integrase</fullName>
    </submittedName>
</protein>
<dbReference type="Proteomes" id="UP000215059">
    <property type="component" value="Unassembled WGS sequence"/>
</dbReference>
<dbReference type="InterPro" id="IPR050090">
    <property type="entry name" value="Tyrosine_recombinase_XerCD"/>
</dbReference>
<dbReference type="InterPro" id="IPR002104">
    <property type="entry name" value="Integrase_catalytic"/>
</dbReference>
<keyword evidence="3" id="KW-0132">Cell division</keyword>
<dbReference type="GO" id="GO:0007059">
    <property type="term" value="P:chromosome segregation"/>
    <property type="evidence" value="ECO:0007669"/>
    <property type="project" value="UniProtKB-KW"/>
</dbReference>
<evidence type="ECO:0000256" key="2">
    <source>
        <dbReference type="ARBA" id="ARBA00022490"/>
    </source>
</evidence>
<dbReference type="InterPro" id="IPR010998">
    <property type="entry name" value="Integrase_recombinase_N"/>
</dbReference>
<dbReference type="GO" id="GO:0006310">
    <property type="term" value="P:DNA recombination"/>
    <property type="evidence" value="ECO:0007669"/>
    <property type="project" value="UniProtKB-KW"/>
</dbReference>
<evidence type="ECO:0000259" key="11">
    <source>
        <dbReference type="PROSITE" id="PS51900"/>
    </source>
</evidence>
<evidence type="ECO:0000313" key="13">
    <source>
        <dbReference type="Proteomes" id="UP000215059"/>
    </source>
</evidence>
<gene>
    <name evidence="12" type="ORF">CGZ90_00890</name>
</gene>
<sequence>MILSEVWSAYKDDKKIEGFSDYTMRAYGIQVSLLIRHFGDVSISDISLLDLKRYLAKDADRLKPSTIGSRVRFMRSLFKWAHNEGVITANPAAKLKEPKEGKRVPKFIAEEDIERIREGARGPMEKALVCLLYATGCRIGEVHLMNKNHIHWEDRSLIVLGKGNKEREVYFDTKTYLWLKEYINSRTDDCEALFITERRPFRRAQIHSLRRVVKRIAKRAGVKVNIYPHKYRHSFCTHLMDRGAPIEVISSLAGHQKIETTRIYAALSGERRREMYRKYF</sequence>
<evidence type="ECO:0000256" key="8">
    <source>
        <dbReference type="ARBA" id="ARBA00023306"/>
    </source>
</evidence>
<evidence type="ECO:0000256" key="4">
    <source>
        <dbReference type="ARBA" id="ARBA00022829"/>
    </source>
</evidence>
<dbReference type="GO" id="GO:0051301">
    <property type="term" value="P:cell division"/>
    <property type="evidence" value="ECO:0007669"/>
    <property type="project" value="UniProtKB-KW"/>
</dbReference>
<reference evidence="12 13" key="1">
    <citation type="submission" date="2017-07" db="EMBL/GenBank/DDBJ databases">
        <title>Fictibacillus sp. nov. GDSW-R2A3 Genome sequencing and assembly.</title>
        <authorList>
            <person name="Mayilraj S."/>
        </authorList>
    </citation>
    <scope>NUCLEOTIDE SEQUENCE [LARGE SCALE GENOMIC DNA]</scope>
    <source>
        <strain evidence="12 13">GDSW-R2A3</strain>
    </source>
</reference>
<keyword evidence="2" id="KW-0963">Cytoplasm</keyword>
<dbReference type="Gene3D" id="1.10.443.10">
    <property type="entry name" value="Intergrase catalytic core"/>
    <property type="match status" value="1"/>
</dbReference>
<dbReference type="InterPro" id="IPR013762">
    <property type="entry name" value="Integrase-like_cat_sf"/>
</dbReference>
<keyword evidence="13" id="KW-1185">Reference proteome</keyword>
<proteinExistence type="predicted"/>
<dbReference type="GO" id="GO:0005737">
    <property type="term" value="C:cytoplasm"/>
    <property type="evidence" value="ECO:0007669"/>
    <property type="project" value="UniProtKB-SubCell"/>
</dbReference>
<dbReference type="EMBL" id="NOII01000001">
    <property type="protein sequence ID" value="OYD58489.1"/>
    <property type="molecule type" value="Genomic_DNA"/>
</dbReference>
<dbReference type="PANTHER" id="PTHR30349:SF77">
    <property type="entry name" value="TYROSINE RECOMBINASE XERC"/>
    <property type="match status" value="1"/>
</dbReference>
<keyword evidence="7" id="KW-0233">DNA recombination</keyword>
<dbReference type="GO" id="GO:0015074">
    <property type="term" value="P:DNA integration"/>
    <property type="evidence" value="ECO:0007669"/>
    <property type="project" value="UniProtKB-KW"/>
</dbReference>
<dbReference type="Gene3D" id="1.10.150.130">
    <property type="match status" value="1"/>
</dbReference>
<dbReference type="PANTHER" id="PTHR30349">
    <property type="entry name" value="PHAGE INTEGRASE-RELATED"/>
    <property type="match status" value="1"/>
</dbReference>
<keyword evidence="6 9" id="KW-0238">DNA-binding</keyword>
<accession>A0A235FBB8</accession>
<comment type="caution">
    <text evidence="12">The sequence shown here is derived from an EMBL/GenBank/DDBJ whole genome shotgun (WGS) entry which is preliminary data.</text>
</comment>
<dbReference type="AlphaFoldDB" id="A0A235FBB8"/>
<keyword evidence="4" id="KW-0159">Chromosome partition</keyword>
<feature type="domain" description="Tyr recombinase" evidence="10">
    <location>
        <begin position="103"/>
        <end position="277"/>
    </location>
</feature>
<keyword evidence="8" id="KW-0131">Cell cycle</keyword>
<dbReference type="InterPro" id="IPR004107">
    <property type="entry name" value="Integrase_SAM-like_N"/>
</dbReference>
<name>A0A235FBB8_9BACL</name>
<dbReference type="GO" id="GO:0003677">
    <property type="term" value="F:DNA binding"/>
    <property type="evidence" value="ECO:0007669"/>
    <property type="project" value="UniProtKB-UniRule"/>
</dbReference>
<evidence type="ECO:0000256" key="5">
    <source>
        <dbReference type="ARBA" id="ARBA00022908"/>
    </source>
</evidence>
<evidence type="ECO:0000256" key="1">
    <source>
        <dbReference type="ARBA" id="ARBA00004496"/>
    </source>
</evidence>
<feature type="domain" description="Core-binding (CB)" evidence="11">
    <location>
        <begin position="1"/>
        <end position="82"/>
    </location>
</feature>
<comment type="subcellular location">
    <subcellularLocation>
        <location evidence="1">Cytoplasm</location>
    </subcellularLocation>
</comment>
<evidence type="ECO:0000256" key="6">
    <source>
        <dbReference type="ARBA" id="ARBA00023125"/>
    </source>
</evidence>
<dbReference type="Pfam" id="PF00589">
    <property type="entry name" value="Phage_integrase"/>
    <property type="match status" value="1"/>
</dbReference>
<dbReference type="RefSeq" id="WP_094250451.1">
    <property type="nucleotide sequence ID" value="NZ_JBHLXL010000001.1"/>
</dbReference>
<evidence type="ECO:0000259" key="10">
    <source>
        <dbReference type="PROSITE" id="PS51898"/>
    </source>
</evidence>
<evidence type="ECO:0000313" key="12">
    <source>
        <dbReference type="EMBL" id="OYD58489.1"/>
    </source>
</evidence>
<dbReference type="SUPFAM" id="SSF56349">
    <property type="entry name" value="DNA breaking-rejoining enzymes"/>
    <property type="match status" value="1"/>
</dbReference>
<dbReference type="OrthoDB" id="9801717at2"/>
<dbReference type="PROSITE" id="PS51898">
    <property type="entry name" value="TYR_RECOMBINASE"/>
    <property type="match status" value="1"/>
</dbReference>
<keyword evidence="5" id="KW-0229">DNA integration</keyword>
<dbReference type="PROSITE" id="PS51900">
    <property type="entry name" value="CB"/>
    <property type="match status" value="1"/>
</dbReference>
<evidence type="ECO:0000256" key="3">
    <source>
        <dbReference type="ARBA" id="ARBA00022618"/>
    </source>
</evidence>
<dbReference type="Pfam" id="PF02899">
    <property type="entry name" value="Phage_int_SAM_1"/>
    <property type="match status" value="1"/>
</dbReference>
<dbReference type="InterPro" id="IPR044068">
    <property type="entry name" value="CB"/>
</dbReference>
<organism evidence="12 13">
    <name type="scientific">Fictibacillus aquaticus</name>
    <dbReference type="NCBI Taxonomy" id="2021314"/>
    <lineage>
        <taxon>Bacteria</taxon>
        <taxon>Bacillati</taxon>
        <taxon>Bacillota</taxon>
        <taxon>Bacilli</taxon>
        <taxon>Bacillales</taxon>
        <taxon>Fictibacillaceae</taxon>
        <taxon>Fictibacillus</taxon>
    </lineage>
</organism>
<evidence type="ECO:0000256" key="7">
    <source>
        <dbReference type="ARBA" id="ARBA00023172"/>
    </source>
</evidence>
<dbReference type="InterPro" id="IPR011010">
    <property type="entry name" value="DNA_brk_join_enz"/>
</dbReference>
<evidence type="ECO:0000256" key="9">
    <source>
        <dbReference type="PROSITE-ProRule" id="PRU01248"/>
    </source>
</evidence>